<dbReference type="Pfam" id="PF13578">
    <property type="entry name" value="Methyltransf_24"/>
    <property type="match status" value="1"/>
</dbReference>
<accession>A0A1G1KQ78</accession>
<dbReference type="InterPro" id="IPR029063">
    <property type="entry name" value="SAM-dependent_MTases_sf"/>
</dbReference>
<organism evidence="1 2">
    <name type="scientific">Candidatus Danuiimicrobium aquiferis</name>
    <dbReference type="NCBI Taxonomy" id="1801832"/>
    <lineage>
        <taxon>Bacteria</taxon>
        <taxon>Pseudomonadati</taxon>
        <taxon>Candidatus Omnitrophota</taxon>
        <taxon>Candidatus Danuiimicrobium</taxon>
    </lineage>
</organism>
<dbReference type="EMBL" id="MHFR01000069">
    <property type="protein sequence ID" value="OGW95046.1"/>
    <property type="molecule type" value="Genomic_DNA"/>
</dbReference>
<name>A0A1G1KQ78_9BACT</name>
<dbReference type="AlphaFoldDB" id="A0A1G1KQ78"/>
<evidence type="ECO:0000313" key="2">
    <source>
        <dbReference type="Proteomes" id="UP000178187"/>
    </source>
</evidence>
<evidence type="ECO:0008006" key="3">
    <source>
        <dbReference type="Google" id="ProtNLM"/>
    </source>
</evidence>
<evidence type="ECO:0000313" key="1">
    <source>
        <dbReference type="EMBL" id="OGW95046.1"/>
    </source>
</evidence>
<proteinExistence type="predicted"/>
<dbReference type="Gene3D" id="3.40.50.150">
    <property type="entry name" value="Vaccinia Virus protein VP39"/>
    <property type="match status" value="1"/>
</dbReference>
<dbReference type="Proteomes" id="UP000178187">
    <property type="component" value="Unassembled WGS sequence"/>
</dbReference>
<protein>
    <recommendedName>
        <fullName evidence="3">Class I SAM-dependent methyltransferase</fullName>
    </recommendedName>
</protein>
<sequence length="363" mass="41128">MEPWVNQFVSKEQEIVLQTLARAAAKRNCWFLEVGSWCGDSALILGAVAKKMSGKLLCIDWWKGSDESDLSWFAKNNDIFSIFWERIKHAGLEDAVIPIRTTSETVVHFLKQKMFDLVYLDSDHRYDAVRNTLKSYSPLVLKGGIFCGHDCEGRINDFEKTFLEFGKNKDAYETVHCGTVLAVGRFFQNYSINHSIWSVRSKGVTDMWEPTSLEFVDIEDRRQAAVPPIGYSGKNVIYRYGKKVYVVPGHFPDVDIRNEAVRGHQEVVFAENLEGLFGKLKEPIRFLPVLIGSYQGYNLVRMGDKIVAVSQAAGPADLLTVDEEILKTWTEQGYFVLGASLVKIAQQILKISNAIKQNETNRV</sequence>
<dbReference type="SUPFAM" id="SSF53335">
    <property type="entry name" value="S-adenosyl-L-methionine-dependent methyltransferases"/>
    <property type="match status" value="1"/>
</dbReference>
<reference evidence="1 2" key="1">
    <citation type="journal article" date="2016" name="Nat. Commun.">
        <title>Thousands of microbial genomes shed light on interconnected biogeochemical processes in an aquifer system.</title>
        <authorList>
            <person name="Anantharaman K."/>
            <person name="Brown C.T."/>
            <person name="Hug L.A."/>
            <person name="Sharon I."/>
            <person name="Castelle C.J."/>
            <person name="Probst A.J."/>
            <person name="Thomas B.C."/>
            <person name="Singh A."/>
            <person name="Wilkins M.J."/>
            <person name="Karaoz U."/>
            <person name="Brodie E.L."/>
            <person name="Williams K.H."/>
            <person name="Hubbard S.S."/>
            <person name="Banfield J.F."/>
        </authorList>
    </citation>
    <scope>NUCLEOTIDE SEQUENCE [LARGE SCALE GENOMIC DNA]</scope>
</reference>
<comment type="caution">
    <text evidence="1">The sequence shown here is derived from an EMBL/GenBank/DDBJ whole genome shotgun (WGS) entry which is preliminary data.</text>
</comment>
<gene>
    <name evidence="1" type="ORF">A3G33_05280</name>
</gene>